<proteinExistence type="predicted"/>
<protein>
    <submittedName>
        <fullName evidence="2">Uncharacterized protein</fullName>
    </submittedName>
</protein>
<dbReference type="Proteomes" id="UP000003344">
    <property type="component" value="Unassembled WGS sequence"/>
</dbReference>
<dbReference type="InterPro" id="IPR010921">
    <property type="entry name" value="Trp_repressor/repl_initiator"/>
</dbReference>
<sequence>MNMHKNTRLTPHHRQTIWLAYTQGKESVTSLARRYQVSRVTIYRALKAARGRLLKPQTSTNNRFKQAKYGMKRLAKVERGIQEKLDLLRKYPEDLQFPNEIRKPNPKKRQGIQTAHRCNARPFSRNAANHHRSRKPEGQVRQAAYAQLGRPTAAYPKLSAPLPYPTRIGRHLRPFRK</sequence>
<dbReference type="SUPFAM" id="SSF48295">
    <property type="entry name" value="TrpR-like"/>
    <property type="match status" value="1"/>
</dbReference>
<comment type="caution">
    <text evidence="2">The sequence shown here is derived from an EMBL/GenBank/DDBJ whole genome shotgun (WGS) entry which is preliminary data.</text>
</comment>
<dbReference type="EMBL" id="ACDX02000028">
    <property type="protein sequence ID" value="EFC87170.1"/>
    <property type="molecule type" value="Genomic_DNA"/>
</dbReference>
<accession>D3A0J6</accession>
<evidence type="ECO:0000313" key="3">
    <source>
        <dbReference type="Proteomes" id="UP000003344"/>
    </source>
</evidence>
<evidence type="ECO:0000256" key="1">
    <source>
        <dbReference type="SAM" id="MobiDB-lite"/>
    </source>
</evidence>
<feature type="region of interest" description="Disordered" evidence="1">
    <location>
        <begin position="97"/>
        <end position="116"/>
    </location>
</feature>
<dbReference type="GO" id="GO:0043565">
    <property type="term" value="F:sequence-specific DNA binding"/>
    <property type="evidence" value="ECO:0007669"/>
    <property type="project" value="InterPro"/>
</dbReference>
<name>D3A0J6_NEIM2</name>
<gene>
    <name evidence="2" type="ORF">NEIMUCOT_06432</name>
</gene>
<evidence type="ECO:0000313" key="2">
    <source>
        <dbReference type="EMBL" id="EFC87170.1"/>
    </source>
</evidence>
<dbReference type="AlphaFoldDB" id="D3A0J6"/>
<organism evidence="2 3">
    <name type="scientific">Neisseria mucosa (strain ATCC 25996 / DSM 4631 / NCTC 10774 / M26)</name>
    <dbReference type="NCBI Taxonomy" id="546266"/>
    <lineage>
        <taxon>Bacteria</taxon>
        <taxon>Pseudomonadati</taxon>
        <taxon>Pseudomonadota</taxon>
        <taxon>Betaproteobacteria</taxon>
        <taxon>Neisseriales</taxon>
        <taxon>Neisseriaceae</taxon>
        <taxon>Neisseria</taxon>
    </lineage>
</organism>
<dbReference type="eggNOG" id="ENOG50343C3">
    <property type="taxonomic scope" value="Bacteria"/>
</dbReference>
<reference evidence="2 3" key="1">
    <citation type="submission" date="2009-10" db="EMBL/GenBank/DDBJ databases">
        <authorList>
            <person name="Weinstock G."/>
            <person name="Sodergren E."/>
            <person name="Clifton S."/>
            <person name="Fulton L."/>
            <person name="Fulton B."/>
            <person name="Courtney L."/>
            <person name="Fronick C."/>
            <person name="Harrison M."/>
            <person name="Strong C."/>
            <person name="Farmer C."/>
            <person name="Delahaunty K."/>
            <person name="Markovic C."/>
            <person name="Hall O."/>
            <person name="Minx P."/>
            <person name="Tomlinson C."/>
            <person name="Mitreva M."/>
            <person name="Nelson J."/>
            <person name="Hou S."/>
            <person name="Wollam A."/>
            <person name="Pepin K.H."/>
            <person name="Johnson M."/>
            <person name="Bhonagiri V."/>
            <person name="Nash W.E."/>
            <person name="Warren W."/>
            <person name="Chinwalla A."/>
            <person name="Mardis E.R."/>
            <person name="Wilson R.K."/>
        </authorList>
    </citation>
    <scope>NUCLEOTIDE SEQUENCE [LARGE SCALE GENOMIC DNA]</scope>
    <source>
        <strain evidence="3">ATCC 25996 / DSM 4631 / NCTC 10774 / M26</strain>
    </source>
</reference>